<name>A0A1L5NZT5_RHIET</name>
<dbReference type="SUPFAM" id="SSF47384">
    <property type="entry name" value="Homodimeric domain of signal transducing histidine kinase"/>
    <property type="match status" value="1"/>
</dbReference>
<comment type="catalytic activity">
    <reaction evidence="1">
        <text>ATP + protein L-histidine = ADP + protein N-phospho-L-histidine.</text>
        <dbReference type="EC" id="2.7.13.3"/>
    </reaction>
</comment>
<dbReference type="InterPro" id="IPR005467">
    <property type="entry name" value="His_kinase_dom"/>
</dbReference>
<accession>A0A1L5NZT5</accession>
<dbReference type="PROSITE" id="PS50112">
    <property type="entry name" value="PAS"/>
    <property type="match status" value="1"/>
</dbReference>
<dbReference type="SUPFAM" id="SSF55874">
    <property type="entry name" value="ATPase domain of HSP90 chaperone/DNA topoisomerase II/histidine kinase"/>
    <property type="match status" value="1"/>
</dbReference>
<evidence type="ECO:0000259" key="13">
    <source>
        <dbReference type="PROSITE" id="PS50113"/>
    </source>
</evidence>
<dbReference type="GO" id="GO:0000155">
    <property type="term" value="F:phosphorelay sensor kinase activity"/>
    <property type="evidence" value="ECO:0007669"/>
    <property type="project" value="InterPro"/>
</dbReference>
<dbReference type="CDD" id="cd00082">
    <property type="entry name" value="HisKA"/>
    <property type="match status" value="1"/>
</dbReference>
<dbReference type="InterPro" id="IPR000719">
    <property type="entry name" value="Prot_kinase_dom"/>
</dbReference>
<proteinExistence type="predicted"/>
<keyword evidence="6 14" id="KW-0418">Kinase</keyword>
<dbReference type="Gene3D" id="1.10.510.10">
    <property type="entry name" value="Transferase(Phosphotransferase) domain 1"/>
    <property type="match status" value="1"/>
</dbReference>
<evidence type="ECO:0000256" key="7">
    <source>
        <dbReference type="ARBA" id="ARBA00022840"/>
    </source>
</evidence>
<dbReference type="Pfam" id="PF00512">
    <property type="entry name" value="HisKA"/>
    <property type="match status" value="1"/>
</dbReference>
<dbReference type="InterPro" id="IPR036890">
    <property type="entry name" value="HATPase_C_sf"/>
</dbReference>
<keyword evidence="5" id="KW-0547">Nucleotide-binding</keyword>
<dbReference type="InterPro" id="IPR053159">
    <property type="entry name" value="Hybrid_Histidine_Kinase"/>
</dbReference>
<keyword evidence="7" id="KW-0067">ATP-binding</keyword>
<dbReference type="FunFam" id="3.30.565.10:FF:000042">
    <property type="entry name" value="Two-component sensor histidine kinase KdpD"/>
    <property type="match status" value="1"/>
</dbReference>
<dbReference type="EMBL" id="CP017241">
    <property type="protein sequence ID" value="APO73415.1"/>
    <property type="molecule type" value="Genomic_DNA"/>
</dbReference>
<dbReference type="GO" id="GO:0009882">
    <property type="term" value="F:blue light photoreceptor activity"/>
    <property type="evidence" value="ECO:0007669"/>
    <property type="project" value="UniProtKB-ARBA"/>
</dbReference>
<evidence type="ECO:0000259" key="12">
    <source>
        <dbReference type="PROSITE" id="PS50112"/>
    </source>
</evidence>
<dbReference type="Gene3D" id="3.30.565.10">
    <property type="entry name" value="Histidine kinase-like ATPase, C-terminal domain"/>
    <property type="match status" value="1"/>
</dbReference>
<dbReference type="Gene3D" id="3.30.450.20">
    <property type="entry name" value="PAS domain"/>
    <property type="match status" value="1"/>
</dbReference>
<dbReference type="PANTHER" id="PTHR43642">
    <property type="entry name" value="HYBRID SIGNAL TRANSDUCTION HISTIDINE KINASE G"/>
    <property type="match status" value="1"/>
</dbReference>
<keyword evidence="8" id="KW-0902">Two-component regulatory system</keyword>
<dbReference type="Gene3D" id="1.10.287.130">
    <property type="match status" value="1"/>
</dbReference>
<evidence type="ECO:0000313" key="15">
    <source>
        <dbReference type="Proteomes" id="UP000185109"/>
    </source>
</evidence>
<dbReference type="PRINTS" id="PR00344">
    <property type="entry name" value="BCTRLSENSOR"/>
</dbReference>
<dbReference type="Pfam" id="PF00069">
    <property type="entry name" value="Pkinase"/>
    <property type="match status" value="1"/>
</dbReference>
<keyword evidence="9" id="KW-0175">Coiled coil</keyword>
<evidence type="ECO:0000313" key="14">
    <source>
        <dbReference type="EMBL" id="APO73415.1"/>
    </source>
</evidence>
<evidence type="ECO:0000256" key="3">
    <source>
        <dbReference type="ARBA" id="ARBA00022553"/>
    </source>
</evidence>
<dbReference type="SUPFAM" id="SSF56112">
    <property type="entry name" value="Protein kinase-like (PK-like)"/>
    <property type="match status" value="1"/>
</dbReference>
<feature type="domain" description="PAS" evidence="12">
    <location>
        <begin position="1463"/>
        <end position="1519"/>
    </location>
</feature>
<dbReference type="EC" id="2.7.13.3" evidence="2"/>
<dbReference type="InterPro" id="IPR003661">
    <property type="entry name" value="HisK_dim/P_dom"/>
</dbReference>
<dbReference type="InterPro" id="IPR004358">
    <property type="entry name" value="Sig_transdc_His_kin-like_C"/>
</dbReference>
<dbReference type="SUPFAM" id="SSF52540">
    <property type="entry name" value="P-loop containing nucleoside triphosphate hydrolases"/>
    <property type="match status" value="1"/>
</dbReference>
<dbReference type="PROSITE" id="PS00108">
    <property type="entry name" value="PROTEIN_KINASE_ST"/>
    <property type="match status" value="1"/>
</dbReference>
<dbReference type="PROSITE" id="PS50109">
    <property type="entry name" value="HIS_KIN"/>
    <property type="match status" value="1"/>
</dbReference>
<dbReference type="PROSITE" id="PS50011">
    <property type="entry name" value="PROTEIN_KINASE_DOM"/>
    <property type="match status" value="1"/>
</dbReference>
<dbReference type="Proteomes" id="UP000185109">
    <property type="component" value="Chromosome"/>
</dbReference>
<sequence>MEVLWEDGDRVFHRERRRGVDGKWNPVLVVLPALEHPTRSSLERLDHEYGLKDELDSAWAVRPLELVREGGRTMLVLEDPGGEPLARRLGTAMETGLFLRLAISIAAALGKAHQRGLVHKDIKPANILVTEEGAEVRLTGFGIASRLCRERQAPEPPEVVAGTLAYMAPEQTGRMNRSIDSRSDLYALGVTLYEMLTGSLPFAASDPMEWVHCHIARQPMPPNQRTADVSSAVSAIVMKLLAKTAEERYQTAGGVEHDLGRCLSQWKMLGRIDAFALGERDIPDRLLIREKLYGREREVETLLNSFDRVVLSGAPELVLVSGYSGIGKSAVVNELHKVLVPPRGLFAAGKFDQYKHDIPYATLAQGFQGLLKGLLAKSEADLAPWREALSETLGPNGQLMVDLVPELKLIIGDQPPVAELPPQDAQRRFQLIFRRFISVFARPEHPLALFLDDLQWLDAATLDLLEDLLTRPDLRQLILIGAYRDNEVTASHPLMRKLEAIKAAGGKVAEIRLAPLSQDHLRQLIADALHCQPGRAAPLAQMMHDKTGGNPFFVRQFLFSLAEEGMLTFDHDAACWSWHLERINAMGYTDNVVHLMVGKLARLPPETRKALQQFACLGNIADTTMLSLVLETPEEQVHEALWPAVAHELLERLAGAYRFVHDRVQEAAYSLIPQERRGELHLRIGRLLAANTAPELIDDYVFEIVSQLNRGAALITSAEEREQLARFNLLAGKRAKASTAYASALNYFVAGATLLPEDAWERQHQLAFALELNRAECEFLMGALADAQERLAQLSNCAACSDDQAAVACLRIDLYAALGQTSRSAAVGLDYLRQHLGVDWSPHPADEEVQREYGRIWSQLGSRAIEELVDLPLMSDPASSAALDILTRLVGAVWHTDANLACMAICLAVNLSLERGNSDGSCYHYVSLGYIAGPRFGDYAAGYRFGRLGCQLVEERELKRFQARTYKDFGAHVVPWTKHVRTGRDILRRALEIANQSGDLTFAGYSYASLNSNLLAAGDPLMEVQRQAEIGLTFAQKVRFQFVIDLASAQLGLVRTLRGLTGKFGSFDDDGFDELEIERRFSEDPNLILAETCYFVRKLQARFFAGDYEAAVDASLRAQRLPWTSVSHFEETPEHHFYGALARAACCDSALPDQRALHTEALVAHHRQLQIYAKNCPENFENRAALVGAEIARLEGREIDAVRLYEEAIRSARANGFIHHEAIAYELAARFYSQGGFEDFTRLYLRNARACYLRWGADGKVRQLDQLYPDLRGEERTPAPTATIGAPVEQLDLATVIKISQAVSGEIVLQKLIDTVLRTAVEQAGAERGLLILQRGGESRIAAQATTAGDAVVVQLRDEIATAIMLPESLLHYVLRTNESVVLGDATAENPFSADPYICQRRARSILCVPLLNQGQPTGVLYLENNLAPRVFAPARIAVLKLLASQAAISLENTRLYRDLAEREAKIRRLVKANIIGIVIWDVEGRILEANDAFLRMVGYDREDLASGRLCWTDLTPPEWSDRDARTSAELKLIGAVQPFEKEYFRKDGSRLPVLIGGALLEESTNEGVSFVLDLTERRQAEEALRESEEALREAQGQLAHANRVATMGQLTASIAHEVNQPLAASLTNAQAALRWLGTYPPNLEEVAQALGRIVENANRAGDVIGRIRALVKKEPPRKGQFDLNEAIRHVIALTGTEVLRQGVTLQTEFATSLPSVEGDRVQLQQVILNLIMNAIEAMSGIHEEERELLISTETDASGGVVVGVHDSGPGLDPQSMDRLFEAFYTTKSTGMGMGLAICRSIIEAHGGRLWATANKPRGAVFLFTLPLERDEPAGAKHADQMAMLGNQ</sequence>
<dbReference type="Pfam" id="PF13426">
    <property type="entry name" value="PAS_9"/>
    <property type="match status" value="1"/>
</dbReference>
<feature type="domain" description="Protein kinase" evidence="10">
    <location>
        <begin position="1"/>
        <end position="260"/>
    </location>
</feature>
<dbReference type="InterPro" id="IPR000700">
    <property type="entry name" value="PAS-assoc_C"/>
</dbReference>
<dbReference type="InterPro" id="IPR003594">
    <property type="entry name" value="HATPase_dom"/>
</dbReference>
<dbReference type="SMART" id="SM00388">
    <property type="entry name" value="HisKA"/>
    <property type="match status" value="1"/>
</dbReference>
<dbReference type="Pfam" id="PF13191">
    <property type="entry name" value="AAA_16"/>
    <property type="match status" value="1"/>
</dbReference>
<dbReference type="GO" id="GO:0042802">
    <property type="term" value="F:identical protein binding"/>
    <property type="evidence" value="ECO:0007669"/>
    <property type="project" value="UniProtKB-ARBA"/>
</dbReference>
<dbReference type="PANTHER" id="PTHR43642:SF1">
    <property type="entry name" value="HYBRID SIGNAL TRANSDUCTION HISTIDINE KINASE G"/>
    <property type="match status" value="1"/>
</dbReference>
<dbReference type="SMART" id="SM00091">
    <property type="entry name" value="PAS"/>
    <property type="match status" value="1"/>
</dbReference>
<evidence type="ECO:0000256" key="5">
    <source>
        <dbReference type="ARBA" id="ARBA00022741"/>
    </source>
</evidence>
<dbReference type="InterPro" id="IPR027417">
    <property type="entry name" value="P-loop_NTPase"/>
</dbReference>
<dbReference type="InterPro" id="IPR035965">
    <property type="entry name" value="PAS-like_dom_sf"/>
</dbReference>
<evidence type="ECO:0000256" key="2">
    <source>
        <dbReference type="ARBA" id="ARBA00012438"/>
    </source>
</evidence>
<dbReference type="InterPro" id="IPR011009">
    <property type="entry name" value="Kinase-like_dom_sf"/>
</dbReference>
<dbReference type="InterPro" id="IPR003018">
    <property type="entry name" value="GAF"/>
</dbReference>
<dbReference type="Pfam" id="PF02518">
    <property type="entry name" value="HATPase_c"/>
    <property type="match status" value="1"/>
</dbReference>
<dbReference type="Pfam" id="PF01590">
    <property type="entry name" value="GAF"/>
    <property type="match status" value="1"/>
</dbReference>
<dbReference type="SMART" id="SM00065">
    <property type="entry name" value="GAF"/>
    <property type="match status" value="1"/>
</dbReference>
<dbReference type="InterPro" id="IPR036097">
    <property type="entry name" value="HisK_dim/P_sf"/>
</dbReference>
<dbReference type="RefSeq" id="WP_074060097.1">
    <property type="nucleotide sequence ID" value="NZ_CP017241.1"/>
</dbReference>
<evidence type="ECO:0000259" key="11">
    <source>
        <dbReference type="PROSITE" id="PS50109"/>
    </source>
</evidence>
<evidence type="ECO:0000256" key="8">
    <source>
        <dbReference type="ARBA" id="ARBA00023012"/>
    </source>
</evidence>
<gene>
    <name evidence="14" type="ORF">AM571_CH00567</name>
</gene>
<reference evidence="14 15" key="1">
    <citation type="submission" date="2016-09" db="EMBL/GenBank/DDBJ databases">
        <title>The complete genome sequences of Rhizobium gallicum, symbiovars gallicum and phaseoli, symbionts associated to common bean (Phaseolus vulgaris).</title>
        <authorList>
            <person name="Bustos P."/>
            <person name="Santamaria R.I."/>
            <person name="Perez-Carrascal O.M."/>
            <person name="Juarez S."/>
            <person name="Lozano L."/>
            <person name="Martinez-Flores I."/>
            <person name="Martinez-Romero E."/>
            <person name="Cevallos M."/>
            <person name="Romero D."/>
            <person name="Davila G."/>
            <person name="Gonzalez V."/>
        </authorList>
    </citation>
    <scope>NUCLEOTIDE SEQUENCE [LARGE SCALE GENOMIC DNA]</scope>
    <source>
        <strain evidence="14 15">8C-3</strain>
    </source>
</reference>
<evidence type="ECO:0000256" key="6">
    <source>
        <dbReference type="ARBA" id="ARBA00022777"/>
    </source>
</evidence>
<dbReference type="InterPro" id="IPR041664">
    <property type="entry name" value="AAA_16"/>
</dbReference>
<dbReference type="SMART" id="SM00387">
    <property type="entry name" value="HATPase_c"/>
    <property type="match status" value="1"/>
</dbReference>
<keyword evidence="4" id="KW-0808">Transferase</keyword>
<evidence type="ECO:0000256" key="1">
    <source>
        <dbReference type="ARBA" id="ARBA00000085"/>
    </source>
</evidence>
<dbReference type="InterPro" id="IPR000014">
    <property type="entry name" value="PAS"/>
</dbReference>
<dbReference type="PROSITE" id="PS50113">
    <property type="entry name" value="PAC"/>
    <property type="match status" value="1"/>
</dbReference>
<feature type="domain" description="Histidine kinase" evidence="11">
    <location>
        <begin position="1614"/>
        <end position="1830"/>
    </location>
</feature>
<keyword evidence="3" id="KW-0597">Phosphoprotein</keyword>
<dbReference type="NCBIfam" id="TIGR00229">
    <property type="entry name" value="sensory_box"/>
    <property type="match status" value="1"/>
</dbReference>
<evidence type="ECO:0000256" key="4">
    <source>
        <dbReference type="ARBA" id="ARBA00022679"/>
    </source>
</evidence>
<dbReference type="CDD" id="cd00130">
    <property type="entry name" value="PAS"/>
    <property type="match status" value="1"/>
</dbReference>
<dbReference type="SUPFAM" id="SSF55781">
    <property type="entry name" value="GAF domain-like"/>
    <property type="match status" value="1"/>
</dbReference>
<feature type="domain" description="PAC" evidence="13">
    <location>
        <begin position="1538"/>
        <end position="1587"/>
    </location>
</feature>
<evidence type="ECO:0000259" key="10">
    <source>
        <dbReference type="PROSITE" id="PS50011"/>
    </source>
</evidence>
<feature type="coiled-coil region" evidence="9">
    <location>
        <begin position="1578"/>
        <end position="1605"/>
    </location>
</feature>
<dbReference type="SMART" id="SM00220">
    <property type="entry name" value="S_TKc"/>
    <property type="match status" value="1"/>
</dbReference>
<dbReference type="Gene3D" id="3.30.450.40">
    <property type="match status" value="1"/>
</dbReference>
<organism evidence="14 15">
    <name type="scientific">Rhizobium etli 8C-3</name>
    <dbReference type="NCBI Taxonomy" id="538025"/>
    <lineage>
        <taxon>Bacteria</taxon>
        <taxon>Pseudomonadati</taxon>
        <taxon>Pseudomonadota</taxon>
        <taxon>Alphaproteobacteria</taxon>
        <taxon>Hyphomicrobiales</taxon>
        <taxon>Rhizobiaceae</taxon>
        <taxon>Rhizobium/Agrobacterium group</taxon>
        <taxon>Rhizobium</taxon>
    </lineage>
</organism>
<dbReference type="SUPFAM" id="SSF55785">
    <property type="entry name" value="PYP-like sensor domain (PAS domain)"/>
    <property type="match status" value="1"/>
</dbReference>
<dbReference type="Gene3D" id="3.40.50.300">
    <property type="entry name" value="P-loop containing nucleotide triphosphate hydrolases"/>
    <property type="match status" value="1"/>
</dbReference>
<dbReference type="InterPro" id="IPR029016">
    <property type="entry name" value="GAF-like_dom_sf"/>
</dbReference>
<dbReference type="InterPro" id="IPR008271">
    <property type="entry name" value="Ser/Thr_kinase_AS"/>
</dbReference>
<protein>
    <recommendedName>
        <fullName evidence="2">histidine kinase</fullName>
        <ecNumber evidence="2">2.7.13.3</ecNumber>
    </recommendedName>
</protein>
<dbReference type="CDD" id="cd14014">
    <property type="entry name" value="STKc_PknB_like"/>
    <property type="match status" value="1"/>
</dbReference>
<evidence type="ECO:0000256" key="9">
    <source>
        <dbReference type="SAM" id="Coils"/>
    </source>
</evidence>
<dbReference type="GO" id="GO:0005524">
    <property type="term" value="F:ATP binding"/>
    <property type="evidence" value="ECO:0007669"/>
    <property type="project" value="UniProtKB-KW"/>
</dbReference>